<evidence type="ECO:0000256" key="3">
    <source>
        <dbReference type="ARBA" id="ARBA00022448"/>
    </source>
</evidence>
<keyword evidence="6 10" id="KW-0653">Protein transport</keyword>
<comment type="similarity">
    <text evidence="2 10">Belongs to the SecG family.</text>
</comment>
<comment type="caution">
    <text evidence="11">The sequence shown here is derived from an EMBL/GenBank/DDBJ whole genome shotgun (WGS) entry which is preliminary data.</text>
</comment>
<accession>A0A9D9E524</accession>
<dbReference type="GO" id="GO:0009306">
    <property type="term" value="P:protein secretion"/>
    <property type="evidence" value="ECO:0007669"/>
    <property type="project" value="UniProtKB-UniRule"/>
</dbReference>
<evidence type="ECO:0000256" key="8">
    <source>
        <dbReference type="ARBA" id="ARBA00023010"/>
    </source>
</evidence>
<dbReference type="GO" id="GO:0015450">
    <property type="term" value="F:protein-transporting ATPase activity"/>
    <property type="evidence" value="ECO:0007669"/>
    <property type="project" value="UniProtKB-UniRule"/>
</dbReference>
<evidence type="ECO:0000256" key="2">
    <source>
        <dbReference type="ARBA" id="ARBA00008445"/>
    </source>
</evidence>
<gene>
    <name evidence="11" type="primary">secG</name>
    <name evidence="11" type="ORF">IAA89_02540</name>
</gene>
<name>A0A9D9E524_9LACO</name>
<reference evidence="11" key="2">
    <citation type="journal article" date="2021" name="PeerJ">
        <title>Extensive microbial diversity within the chicken gut microbiome revealed by metagenomics and culture.</title>
        <authorList>
            <person name="Gilroy R."/>
            <person name="Ravi A."/>
            <person name="Getino M."/>
            <person name="Pursley I."/>
            <person name="Horton D.L."/>
            <person name="Alikhan N.F."/>
            <person name="Baker D."/>
            <person name="Gharbi K."/>
            <person name="Hall N."/>
            <person name="Watson M."/>
            <person name="Adriaenssens E.M."/>
            <person name="Foster-Nyarko E."/>
            <person name="Jarju S."/>
            <person name="Secka A."/>
            <person name="Antonio M."/>
            <person name="Oren A."/>
            <person name="Chaudhuri R.R."/>
            <person name="La Ragione R."/>
            <person name="Hildebrand F."/>
            <person name="Pallen M.J."/>
        </authorList>
    </citation>
    <scope>NUCLEOTIDE SEQUENCE</scope>
    <source>
        <strain evidence="11">C6-149</strain>
    </source>
</reference>
<dbReference type="GO" id="GO:0005886">
    <property type="term" value="C:plasma membrane"/>
    <property type="evidence" value="ECO:0007669"/>
    <property type="project" value="UniProtKB-SubCell"/>
</dbReference>
<keyword evidence="5 10" id="KW-0812">Transmembrane</keyword>
<dbReference type="NCBIfam" id="TIGR00810">
    <property type="entry name" value="secG"/>
    <property type="match status" value="1"/>
</dbReference>
<dbReference type="Proteomes" id="UP000823614">
    <property type="component" value="Unassembled WGS sequence"/>
</dbReference>
<sequence length="79" mass="8520">MYNFLLTALVVIAILIIIAVMMQPSKNEDVLGALSGGASNGLFSQQKSRGFEGFMQKVTVILGILFFGIALVLIYISSH</sequence>
<dbReference type="GO" id="GO:0043952">
    <property type="term" value="P:protein transport by the Sec complex"/>
    <property type="evidence" value="ECO:0007669"/>
    <property type="project" value="TreeGrafter"/>
</dbReference>
<organism evidence="11 12">
    <name type="scientific">Candidatus Gallilactobacillus intestinavium</name>
    <dbReference type="NCBI Taxonomy" id="2840838"/>
    <lineage>
        <taxon>Bacteria</taxon>
        <taxon>Bacillati</taxon>
        <taxon>Bacillota</taxon>
        <taxon>Bacilli</taxon>
        <taxon>Lactobacillales</taxon>
        <taxon>Lactobacillaceae</taxon>
        <taxon>Lactobacillaceae incertae sedis</taxon>
        <taxon>Candidatus Gallilactobacillus</taxon>
    </lineage>
</organism>
<evidence type="ECO:0000256" key="5">
    <source>
        <dbReference type="ARBA" id="ARBA00022692"/>
    </source>
</evidence>
<evidence type="ECO:0000256" key="10">
    <source>
        <dbReference type="RuleBase" id="RU365087"/>
    </source>
</evidence>
<keyword evidence="8 10" id="KW-0811">Translocation</keyword>
<evidence type="ECO:0000256" key="6">
    <source>
        <dbReference type="ARBA" id="ARBA00022927"/>
    </source>
</evidence>
<dbReference type="PRINTS" id="PR01651">
    <property type="entry name" value="SECGEXPORT"/>
</dbReference>
<protein>
    <recommendedName>
        <fullName evidence="10">Protein-export membrane protein SecG</fullName>
    </recommendedName>
</protein>
<evidence type="ECO:0000313" key="11">
    <source>
        <dbReference type="EMBL" id="MBO8441306.1"/>
    </source>
</evidence>
<feature type="transmembrane region" description="Helical" evidence="10">
    <location>
        <begin position="6"/>
        <end position="22"/>
    </location>
</feature>
<evidence type="ECO:0000256" key="1">
    <source>
        <dbReference type="ARBA" id="ARBA00004651"/>
    </source>
</evidence>
<dbReference type="GO" id="GO:0065002">
    <property type="term" value="P:intracellular protein transmembrane transport"/>
    <property type="evidence" value="ECO:0007669"/>
    <property type="project" value="TreeGrafter"/>
</dbReference>
<reference evidence="11" key="1">
    <citation type="submission" date="2020-10" db="EMBL/GenBank/DDBJ databases">
        <authorList>
            <person name="Gilroy R."/>
        </authorList>
    </citation>
    <scope>NUCLEOTIDE SEQUENCE</scope>
    <source>
        <strain evidence="11">C6-149</strain>
    </source>
</reference>
<comment type="function">
    <text evidence="10">Involved in protein export. Participates in an early event of protein translocation.</text>
</comment>
<keyword evidence="9 10" id="KW-0472">Membrane</keyword>
<dbReference type="AlphaFoldDB" id="A0A9D9E524"/>
<keyword evidence="7 10" id="KW-1133">Transmembrane helix</keyword>
<dbReference type="PANTHER" id="PTHR34182">
    <property type="entry name" value="PROTEIN-EXPORT MEMBRANE PROTEIN SECG"/>
    <property type="match status" value="1"/>
</dbReference>
<evidence type="ECO:0000256" key="7">
    <source>
        <dbReference type="ARBA" id="ARBA00022989"/>
    </source>
</evidence>
<dbReference type="EMBL" id="JADIMP010000049">
    <property type="protein sequence ID" value="MBO8441306.1"/>
    <property type="molecule type" value="Genomic_DNA"/>
</dbReference>
<keyword evidence="3 10" id="KW-0813">Transport</keyword>
<evidence type="ECO:0000256" key="4">
    <source>
        <dbReference type="ARBA" id="ARBA00022475"/>
    </source>
</evidence>
<evidence type="ECO:0000256" key="9">
    <source>
        <dbReference type="ARBA" id="ARBA00023136"/>
    </source>
</evidence>
<proteinExistence type="inferred from homology"/>
<dbReference type="Pfam" id="PF03840">
    <property type="entry name" value="SecG"/>
    <property type="match status" value="1"/>
</dbReference>
<feature type="transmembrane region" description="Helical" evidence="10">
    <location>
        <begin position="58"/>
        <end position="76"/>
    </location>
</feature>
<dbReference type="PANTHER" id="PTHR34182:SF1">
    <property type="entry name" value="PROTEIN-EXPORT MEMBRANE PROTEIN SECG"/>
    <property type="match status" value="1"/>
</dbReference>
<dbReference type="InterPro" id="IPR004692">
    <property type="entry name" value="SecG"/>
</dbReference>
<keyword evidence="4 10" id="KW-1003">Cell membrane</keyword>
<comment type="subcellular location">
    <subcellularLocation>
        <location evidence="1 10">Cell membrane</location>
        <topology evidence="1 10">Multi-pass membrane protein</topology>
    </subcellularLocation>
</comment>
<evidence type="ECO:0000313" key="12">
    <source>
        <dbReference type="Proteomes" id="UP000823614"/>
    </source>
</evidence>